<gene>
    <name evidence="4" type="ORF">ACFFGN_10355</name>
</gene>
<organism evidence="4 5">
    <name type="scientific">Kribbella deserti</name>
    <dbReference type="NCBI Taxonomy" id="1926257"/>
    <lineage>
        <taxon>Bacteria</taxon>
        <taxon>Bacillati</taxon>
        <taxon>Actinomycetota</taxon>
        <taxon>Actinomycetes</taxon>
        <taxon>Propionibacteriales</taxon>
        <taxon>Kribbellaceae</taxon>
        <taxon>Kribbella</taxon>
    </lineage>
</organism>
<keyword evidence="3" id="KW-1133">Transmembrane helix</keyword>
<keyword evidence="1 2" id="KW-0808">Transferase</keyword>
<feature type="transmembrane region" description="Helical" evidence="3">
    <location>
        <begin position="215"/>
        <end position="236"/>
    </location>
</feature>
<evidence type="ECO:0000256" key="3">
    <source>
        <dbReference type="SAM" id="Phobius"/>
    </source>
</evidence>
<dbReference type="EMBL" id="JBHLTC010000011">
    <property type="protein sequence ID" value="MFC0624463.1"/>
    <property type="molecule type" value="Genomic_DNA"/>
</dbReference>
<comment type="caution">
    <text evidence="4">The sequence shown here is derived from an EMBL/GenBank/DDBJ whole genome shotgun (WGS) entry which is preliminary data.</text>
</comment>
<dbReference type="Gene3D" id="1.20.120.1760">
    <property type="match status" value="1"/>
</dbReference>
<name>A0ABV6QIJ4_9ACTN</name>
<feature type="transmembrane region" description="Helical" evidence="3">
    <location>
        <begin position="145"/>
        <end position="167"/>
    </location>
</feature>
<dbReference type="Proteomes" id="UP001589890">
    <property type="component" value="Unassembled WGS sequence"/>
</dbReference>
<dbReference type="Pfam" id="PF01066">
    <property type="entry name" value="CDP-OH_P_transf"/>
    <property type="match status" value="1"/>
</dbReference>
<protein>
    <submittedName>
        <fullName evidence="4">CDP-alcohol phosphatidyltransferase family protein</fullName>
    </submittedName>
</protein>
<comment type="similarity">
    <text evidence="2">Belongs to the CDP-alcohol phosphatidyltransferase class-I family.</text>
</comment>
<reference evidence="4 5" key="1">
    <citation type="submission" date="2024-09" db="EMBL/GenBank/DDBJ databases">
        <authorList>
            <person name="Sun Q."/>
            <person name="Mori K."/>
        </authorList>
    </citation>
    <scope>NUCLEOTIDE SEQUENCE [LARGE SCALE GENOMIC DNA]</scope>
    <source>
        <strain evidence="4 5">CGMCC 1.15906</strain>
    </source>
</reference>
<dbReference type="InterPro" id="IPR043130">
    <property type="entry name" value="CDP-OH_PTrfase_TM_dom"/>
</dbReference>
<accession>A0ABV6QIJ4</accession>
<evidence type="ECO:0000256" key="2">
    <source>
        <dbReference type="RuleBase" id="RU003750"/>
    </source>
</evidence>
<evidence type="ECO:0000256" key="1">
    <source>
        <dbReference type="ARBA" id="ARBA00022679"/>
    </source>
</evidence>
<dbReference type="InterPro" id="IPR048254">
    <property type="entry name" value="CDP_ALCOHOL_P_TRANSF_CS"/>
</dbReference>
<keyword evidence="5" id="KW-1185">Reference proteome</keyword>
<evidence type="ECO:0000313" key="4">
    <source>
        <dbReference type="EMBL" id="MFC0624463.1"/>
    </source>
</evidence>
<keyword evidence="3" id="KW-0812">Transmembrane</keyword>
<feature type="transmembrane region" description="Helical" evidence="3">
    <location>
        <begin position="187"/>
        <end position="209"/>
    </location>
</feature>
<evidence type="ECO:0000313" key="5">
    <source>
        <dbReference type="Proteomes" id="UP001589890"/>
    </source>
</evidence>
<proteinExistence type="inferred from homology"/>
<dbReference type="InterPro" id="IPR000462">
    <property type="entry name" value="CDP-OH_P_trans"/>
</dbReference>
<dbReference type="RefSeq" id="WP_380045863.1">
    <property type="nucleotide sequence ID" value="NZ_JBHLTC010000011.1"/>
</dbReference>
<dbReference type="PROSITE" id="PS00379">
    <property type="entry name" value="CDP_ALCOHOL_P_TRANSF"/>
    <property type="match status" value="1"/>
</dbReference>
<sequence>MSRVDRTASIGELVAALASAQKPAAGTPAYSRFINRRLGRYLAAVAYKLGLTPNQVSAASALCSFAAIFVIALVEPTVAVAVLVTALLVLGYALDSADGQVARLRGGGSPVGEWLDHMIDCTKIATLHLAVLIGLYRFTSFDTDLVLLIPMAYAVVGSVTFFGLILIEQLRRNNGAAKPNPRGESVLKSLLIVPSDYGVLCLVFVTLAWPAVFLTLYGLLLAVNLLLLLAAVTKWYGELTSLGAQSPQLPPQTPPEVSARG</sequence>
<keyword evidence="3" id="KW-0472">Membrane</keyword>